<evidence type="ECO:0000256" key="11">
    <source>
        <dbReference type="RuleBase" id="RU363058"/>
    </source>
</evidence>
<feature type="transmembrane region" description="Helical" evidence="11">
    <location>
        <begin position="117"/>
        <end position="135"/>
    </location>
</feature>
<evidence type="ECO:0000313" key="13">
    <source>
        <dbReference type="Proteomes" id="UP001501508"/>
    </source>
</evidence>
<name>A0ABP8LUU5_9BACT</name>
<dbReference type="PANTHER" id="PTHR11101:SF65">
    <property type="entry name" value="LOW-AFFINITY INORGANIC PHOSPHATE TRANSPORTER PITA-RELATED"/>
    <property type="match status" value="1"/>
</dbReference>
<comment type="caution">
    <text evidence="12">The sequence shown here is derived from an EMBL/GenBank/DDBJ whole genome shotgun (WGS) entry which is preliminary data.</text>
</comment>
<dbReference type="EMBL" id="BAABEY010000014">
    <property type="protein sequence ID" value="GAA4435996.1"/>
    <property type="molecule type" value="Genomic_DNA"/>
</dbReference>
<feature type="transmembrane region" description="Helical" evidence="11">
    <location>
        <begin position="156"/>
        <end position="178"/>
    </location>
</feature>
<feature type="transmembrane region" description="Helical" evidence="11">
    <location>
        <begin position="52"/>
        <end position="79"/>
    </location>
</feature>
<evidence type="ECO:0000256" key="2">
    <source>
        <dbReference type="ARBA" id="ARBA00005342"/>
    </source>
</evidence>
<comment type="subcellular location">
    <subcellularLocation>
        <location evidence="1">Cell membrane</location>
        <topology evidence="1">Multi-pass membrane protein</topology>
    </subcellularLocation>
    <subcellularLocation>
        <location evidence="11">Membrane</location>
        <topology evidence="11">Multi-pass membrane protein</topology>
    </subcellularLocation>
</comment>
<evidence type="ECO:0000256" key="1">
    <source>
        <dbReference type="ARBA" id="ARBA00004651"/>
    </source>
</evidence>
<feature type="transmembrane region" description="Helical" evidence="11">
    <location>
        <begin position="358"/>
        <end position="375"/>
    </location>
</feature>
<evidence type="ECO:0000256" key="7">
    <source>
        <dbReference type="ARBA" id="ARBA00022847"/>
    </source>
</evidence>
<keyword evidence="3 11" id="KW-0813">Transport</keyword>
<evidence type="ECO:0000256" key="6">
    <source>
        <dbReference type="ARBA" id="ARBA00022692"/>
    </source>
</evidence>
<evidence type="ECO:0000313" key="12">
    <source>
        <dbReference type="EMBL" id="GAA4435996.1"/>
    </source>
</evidence>
<keyword evidence="6 11" id="KW-0812">Transmembrane</keyword>
<evidence type="ECO:0000256" key="3">
    <source>
        <dbReference type="ARBA" id="ARBA00022448"/>
    </source>
</evidence>
<feature type="transmembrane region" description="Helical" evidence="11">
    <location>
        <begin position="448"/>
        <end position="470"/>
    </location>
</feature>
<keyword evidence="13" id="KW-1185">Reference proteome</keyword>
<accession>A0ABP8LUU5</accession>
<comment type="similarity">
    <text evidence="2">Belongs to the inorganic phosphate transporter (PiT) (TC 2.A.20) family. Pit subfamily.</text>
</comment>
<evidence type="ECO:0000256" key="10">
    <source>
        <dbReference type="ARBA" id="ARBA00047348"/>
    </source>
</evidence>
<protein>
    <recommendedName>
        <fullName evidence="11">Phosphate transporter</fullName>
    </recommendedName>
</protein>
<evidence type="ECO:0000256" key="5">
    <source>
        <dbReference type="ARBA" id="ARBA00022592"/>
    </source>
</evidence>
<dbReference type="RefSeq" id="WP_345027513.1">
    <property type="nucleotide sequence ID" value="NZ_BAABEY010000014.1"/>
</dbReference>
<dbReference type="PANTHER" id="PTHR11101">
    <property type="entry name" value="PHOSPHATE TRANSPORTER"/>
    <property type="match status" value="1"/>
</dbReference>
<keyword evidence="5 11" id="KW-0592">Phosphate transport</keyword>
<feature type="transmembrane region" description="Helical" evidence="11">
    <location>
        <begin position="91"/>
        <end position="111"/>
    </location>
</feature>
<reference evidence="13" key="1">
    <citation type="journal article" date="2019" name="Int. J. Syst. Evol. Microbiol.">
        <title>The Global Catalogue of Microorganisms (GCM) 10K type strain sequencing project: providing services to taxonomists for standard genome sequencing and annotation.</title>
        <authorList>
            <consortium name="The Broad Institute Genomics Platform"/>
            <consortium name="The Broad Institute Genome Sequencing Center for Infectious Disease"/>
            <person name="Wu L."/>
            <person name="Ma J."/>
        </authorList>
    </citation>
    <scope>NUCLEOTIDE SEQUENCE [LARGE SCALE GENOMIC DNA]</scope>
    <source>
        <strain evidence="13">JCM 31920</strain>
    </source>
</reference>
<comment type="catalytic activity">
    <reaction evidence="10">
        <text>phosphate(in) + H(+)(in) = phosphate(out) + H(+)(out)</text>
        <dbReference type="Rhea" id="RHEA:29939"/>
        <dbReference type="ChEBI" id="CHEBI:15378"/>
        <dbReference type="ChEBI" id="CHEBI:43474"/>
    </reaction>
</comment>
<gene>
    <name evidence="12" type="ORF">GCM10023091_13330</name>
</gene>
<evidence type="ECO:0000256" key="8">
    <source>
        <dbReference type="ARBA" id="ARBA00022989"/>
    </source>
</evidence>
<keyword evidence="4" id="KW-1003">Cell membrane</keyword>
<keyword evidence="8 11" id="KW-1133">Transmembrane helix</keyword>
<sequence>MLFGLETDIFILLAFCLLAACAFEFVNGFHDTANAVATVIYTNSLKPNVAVVWSGICNFLGVLFGGIAVAMGIVNLLPVELLIDQNVYHSVAMVFALLFSAIIWNLGTWYFGLPSSSSHTLIGSILGVGLAFTFMPENTRGVGVNWTKATEVFSSLLISPLFGFSMAIIIMFLLRRFLSRALRKVVFSEPKKNQPPPAWIRGILIVTCTLVSFFHGSNDGQKGVGLVMLILIGIVPARFALDNSKDPQHLNANLTSIERIISQLDTNHLSIDDRVIFNEARHEIASLRSQIDHPLEGHHLPEGERLKARRSLMLISRDLTKIVDGGSTNLTKGQIATLKKEMNNTDGIRRYTDYAPDWVILMISLSLGLGTMVGWKRIVVTIGEKIGKQHLTYAQGASAEIVAAGTIAASSGLGLPVSTTHVLSSGIAGTMVANKGIKNLQADTVRNILLAWLLTLPVSMTLSATLYMLFRWIF</sequence>
<evidence type="ECO:0000256" key="9">
    <source>
        <dbReference type="ARBA" id="ARBA00023136"/>
    </source>
</evidence>
<dbReference type="Pfam" id="PF01384">
    <property type="entry name" value="PHO4"/>
    <property type="match status" value="1"/>
</dbReference>
<keyword evidence="7" id="KW-0769">Symport</keyword>
<dbReference type="InterPro" id="IPR001204">
    <property type="entry name" value="Phos_transporter"/>
</dbReference>
<organism evidence="12 13">
    <name type="scientific">Ravibacter arvi</name>
    <dbReference type="NCBI Taxonomy" id="2051041"/>
    <lineage>
        <taxon>Bacteria</taxon>
        <taxon>Pseudomonadati</taxon>
        <taxon>Bacteroidota</taxon>
        <taxon>Cytophagia</taxon>
        <taxon>Cytophagales</taxon>
        <taxon>Spirosomataceae</taxon>
        <taxon>Ravibacter</taxon>
    </lineage>
</organism>
<keyword evidence="9 11" id="KW-0472">Membrane</keyword>
<evidence type="ECO:0000256" key="4">
    <source>
        <dbReference type="ARBA" id="ARBA00022475"/>
    </source>
</evidence>
<dbReference type="Proteomes" id="UP001501508">
    <property type="component" value="Unassembled WGS sequence"/>
</dbReference>
<feature type="transmembrane region" description="Helical" evidence="11">
    <location>
        <begin position="223"/>
        <end position="241"/>
    </location>
</feature>
<proteinExistence type="inferred from homology"/>